<evidence type="ECO:0000256" key="6">
    <source>
        <dbReference type="SAM" id="MobiDB-lite"/>
    </source>
</evidence>
<dbReference type="PANTHER" id="PTHR33931:SF6">
    <property type="entry name" value="INTEGRAL MEMBRANE PROTEIN YXZK-RELATED"/>
    <property type="match status" value="1"/>
</dbReference>
<proteinExistence type="predicted"/>
<dbReference type="Proteomes" id="UP000266016">
    <property type="component" value="Unassembled WGS sequence"/>
</dbReference>
<keyword evidence="2" id="KW-1003">Cell membrane</keyword>
<feature type="transmembrane region" description="Helical" evidence="7">
    <location>
        <begin position="59"/>
        <end position="78"/>
    </location>
</feature>
<name>A0A398B2Q8_9BACI</name>
<dbReference type="PANTHER" id="PTHR33931">
    <property type="entry name" value="HOLIN-LIKE PROTEIN CIDA-RELATED"/>
    <property type="match status" value="1"/>
</dbReference>
<comment type="caution">
    <text evidence="8">The sequence shown here is derived from an EMBL/GenBank/DDBJ whole genome shotgun (WGS) entry which is preliminary data.</text>
</comment>
<keyword evidence="5 7" id="KW-0472">Membrane</keyword>
<sequence>MNIIRIIVQIAILFGFSFLGDLVHTYLHIPLPGSIIGLLLLFLGLSLNIFSVKWIKQGAGFLLAFLPLLFVPTLVGIIKYPELFTGKGVLILLVVVISTIITMIAAGKSSEVVGNKTKEREQKKKWHKHSSQSL</sequence>
<dbReference type="AlphaFoldDB" id="A0A398B2Q8"/>
<organism evidence="8 9">
    <name type="scientific">Peribacillus asahii</name>
    <dbReference type="NCBI Taxonomy" id="228899"/>
    <lineage>
        <taxon>Bacteria</taxon>
        <taxon>Bacillati</taxon>
        <taxon>Bacillota</taxon>
        <taxon>Bacilli</taxon>
        <taxon>Bacillales</taxon>
        <taxon>Bacillaceae</taxon>
        <taxon>Peribacillus</taxon>
    </lineage>
</organism>
<evidence type="ECO:0000313" key="9">
    <source>
        <dbReference type="Proteomes" id="UP000266016"/>
    </source>
</evidence>
<evidence type="ECO:0000313" key="8">
    <source>
        <dbReference type="EMBL" id="RID84062.1"/>
    </source>
</evidence>
<feature type="transmembrane region" description="Helical" evidence="7">
    <location>
        <begin position="84"/>
        <end position="106"/>
    </location>
</feature>
<keyword evidence="3 7" id="KW-0812">Transmembrane</keyword>
<dbReference type="EMBL" id="QWVS01000028">
    <property type="protein sequence ID" value="RID84062.1"/>
    <property type="molecule type" value="Genomic_DNA"/>
</dbReference>
<dbReference type="RefSeq" id="WP_119117914.1">
    <property type="nucleotide sequence ID" value="NZ_CP085717.1"/>
</dbReference>
<dbReference type="InterPro" id="IPR005538">
    <property type="entry name" value="LrgA/CidA"/>
</dbReference>
<dbReference type="GO" id="GO:0005886">
    <property type="term" value="C:plasma membrane"/>
    <property type="evidence" value="ECO:0007669"/>
    <property type="project" value="UniProtKB-SubCell"/>
</dbReference>
<feature type="compositionally biased region" description="Basic residues" evidence="6">
    <location>
        <begin position="123"/>
        <end position="134"/>
    </location>
</feature>
<evidence type="ECO:0000256" key="2">
    <source>
        <dbReference type="ARBA" id="ARBA00022475"/>
    </source>
</evidence>
<feature type="transmembrane region" description="Helical" evidence="7">
    <location>
        <begin position="7"/>
        <end position="27"/>
    </location>
</feature>
<reference evidence="8 9" key="1">
    <citation type="submission" date="2018-08" db="EMBL/GenBank/DDBJ databases">
        <title>Bacillus jemisoniae sp. nov., Bacillus chryseoplanitiae sp. nov., Bacillus resnikiae sp. nov., and Bacillus frankliniae sp. nov., isolated from Viking spacecraft and associated surfaces.</title>
        <authorList>
            <person name="Seuylemezian A."/>
            <person name="Vaishampayan P."/>
        </authorList>
    </citation>
    <scope>NUCLEOTIDE SEQUENCE [LARGE SCALE GENOMIC DNA]</scope>
    <source>
        <strain evidence="8 9">MA001</strain>
    </source>
</reference>
<protein>
    <submittedName>
        <fullName evidence="8">CidA/LrgA family holin-like protein</fullName>
    </submittedName>
</protein>
<evidence type="ECO:0000256" key="3">
    <source>
        <dbReference type="ARBA" id="ARBA00022692"/>
    </source>
</evidence>
<keyword evidence="4 7" id="KW-1133">Transmembrane helix</keyword>
<feature type="transmembrane region" description="Helical" evidence="7">
    <location>
        <begin position="33"/>
        <end position="52"/>
    </location>
</feature>
<accession>A0A398B2Q8</accession>
<feature type="region of interest" description="Disordered" evidence="6">
    <location>
        <begin position="115"/>
        <end position="134"/>
    </location>
</feature>
<evidence type="ECO:0000256" key="7">
    <source>
        <dbReference type="SAM" id="Phobius"/>
    </source>
</evidence>
<dbReference type="Pfam" id="PF03788">
    <property type="entry name" value="LrgA"/>
    <property type="match status" value="1"/>
</dbReference>
<dbReference type="NCBIfam" id="NF002460">
    <property type="entry name" value="PRK01658.1"/>
    <property type="match status" value="1"/>
</dbReference>
<keyword evidence="9" id="KW-1185">Reference proteome</keyword>
<gene>
    <name evidence="8" type="ORF">D1953_14545</name>
</gene>
<evidence type="ECO:0000256" key="4">
    <source>
        <dbReference type="ARBA" id="ARBA00022989"/>
    </source>
</evidence>
<evidence type="ECO:0000256" key="5">
    <source>
        <dbReference type="ARBA" id="ARBA00023136"/>
    </source>
</evidence>
<comment type="subcellular location">
    <subcellularLocation>
        <location evidence="1">Cell membrane</location>
        <topology evidence="1">Multi-pass membrane protein</topology>
    </subcellularLocation>
</comment>
<evidence type="ECO:0000256" key="1">
    <source>
        <dbReference type="ARBA" id="ARBA00004651"/>
    </source>
</evidence>